<gene>
    <name evidence="2" type="ORF">OEZ71_18305</name>
</gene>
<evidence type="ECO:0000313" key="3">
    <source>
        <dbReference type="Proteomes" id="UP001652564"/>
    </source>
</evidence>
<proteinExistence type="predicted"/>
<dbReference type="EMBL" id="JAOWKZ010000005">
    <property type="protein sequence ID" value="MCV2874252.1"/>
    <property type="molecule type" value="Genomic_DNA"/>
</dbReference>
<evidence type="ECO:0000259" key="1">
    <source>
        <dbReference type="Pfam" id="PF13403"/>
    </source>
</evidence>
<dbReference type="InterPro" id="IPR036844">
    <property type="entry name" value="Hint_dom_sf"/>
</dbReference>
<sequence length="353" mass="38562">MSSEWTRRGTYIVPLVQTDLDGLRVVAPQDLAVGSVWRWFGDAVRLDGTPEHAILNFVGDGRVLRDRARGSVRRMFGNALSAGRLSDFPEPESGPCPLHGFTVTDGRASYRVRMVGTEAFGTLLVFSGDLPPKDVDLYVTDHLTHAAPTSTTATGVICFTPGTLVATPNGLRPVETIRPGDRVSTRDDGAQEVLWTGARRMTGARLYAMPHLRPVRIRSGAMGEDRPEGDLIVSPGHRLLVRGAQARALFNQPEVLVAARDLVDGRGVLTETALREVTYIHLMTERHQIVWANGVEAESFHPAAADFDLLNPGERDTLLDLMPGLDRDPFLYGDYARRNLTAAEAAILRHAAA</sequence>
<accession>A0ABT2ZTA4</accession>
<reference evidence="2 3" key="1">
    <citation type="submission" date="2022-10" db="EMBL/GenBank/DDBJ databases">
        <title>Defluviimonas sp. nov., isolated from ocean surface sediments.</title>
        <authorList>
            <person name="He W."/>
            <person name="Wang L."/>
            <person name="Zhang D.-F."/>
        </authorList>
    </citation>
    <scope>NUCLEOTIDE SEQUENCE [LARGE SCALE GENOMIC DNA]</scope>
    <source>
        <strain evidence="2 3">WL0050</strain>
    </source>
</reference>
<name>A0ABT2ZTA4_9RHOB</name>
<protein>
    <submittedName>
        <fullName evidence="2">Hint domain-containing protein</fullName>
    </submittedName>
</protein>
<feature type="domain" description="Hedgehog/Intein (Hint)" evidence="1">
    <location>
        <begin position="157"/>
        <end position="303"/>
    </location>
</feature>
<keyword evidence="3" id="KW-1185">Reference proteome</keyword>
<organism evidence="2 3">
    <name type="scientific">Albidovulum litorale</name>
    <dbReference type="NCBI Taxonomy" id="2984134"/>
    <lineage>
        <taxon>Bacteria</taxon>
        <taxon>Pseudomonadati</taxon>
        <taxon>Pseudomonadota</taxon>
        <taxon>Alphaproteobacteria</taxon>
        <taxon>Rhodobacterales</taxon>
        <taxon>Paracoccaceae</taxon>
        <taxon>Albidovulum</taxon>
    </lineage>
</organism>
<comment type="caution">
    <text evidence="2">The sequence shown here is derived from an EMBL/GenBank/DDBJ whole genome shotgun (WGS) entry which is preliminary data.</text>
</comment>
<dbReference type="Gene3D" id="2.170.16.10">
    <property type="entry name" value="Hedgehog/Intein (Hint) domain"/>
    <property type="match status" value="1"/>
</dbReference>
<dbReference type="RefSeq" id="WP_263741530.1">
    <property type="nucleotide sequence ID" value="NZ_JAOWKZ010000005.1"/>
</dbReference>
<dbReference type="InterPro" id="IPR028992">
    <property type="entry name" value="Hedgehog/Intein_dom"/>
</dbReference>
<dbReference type="Proteomes" id="UP001652564">
    <property type="component" value="Unassembled WGS sequence"/>
</dbReference>
<dbReference type="Pfam" id="PF13403">
    <property type="entry name" value="Hint_2"/>
    <property type="match status" value="1"/>
</dbReference>
<dbReference type="SUPFAM" id="SSF51294">
    <property type="entry name" value="Hedgehog/intein (Hint) domain"/>
    <property type="match status" value="1"/>
</dbReference>
<evidence type="ECO:0000313" key="2">
    <source>
        <dbReference type="EMBL" id="MCV2874252.1"/>
    </source>
</evidence>